<gene>
    <name evidence="2" type="ORF">AHS24_59</name>
</gene>
<accession>A0A067YW91</accession>
<name>A0A067YW91_9CAUD</name>
<evidence type="ECO:0000256" key="1">
    <source>
        <dbReference type="SAM" id="Phobius"/>
    </source>
</evidence>
<dbReference type="OrthoDB" id="28365at10239"/>
<dbReference type="GeneID" id="20282776"/>
<protein>
    <submittedName>
        <fullName evidence="2">Uncharacterized protein</fullName>
    </submittedName>
</protein>
<evidence type="ECO:0000313" key="3">
    <source>
        <dbReference type="Proteomes" id="UP000028462"/>
    </source>
</evidence>
<sequence>MNKMKNISKAVDAVMEQVIKFGFFGFMGAIAVVVGKCLVGL</sequence>
<proteinExistence type="predicted"/>
<organism evidence="2 3">
    <name type="scientific">Escherichia phage vB_EcoS_AHS24</name>
    <dbReference type="NCBI Taxonomy" id="1416030"/>
    <lineage>
        <taxon>Viruses</taxon>
        <taxon>Duplodnaviria</taxon>
        <taxon>Heunggongvirae</taxon>
        <taxon>Uroviricota</taxon>
        <taxon>Caudoviricetes</taxon>
        <taxon>Drexlerviridae</taxon>
        <taxon>Rogunavirinae</taxon>
        <taxon>Rogunavirus</taxon>
        <taxon>Rogunavirus AHS24</taxon>
    </lineage>
</organism>
<keyword evidence="3" id="KW-1185">Reference proteome</keyword>
<dbReference type="KEGG" id="vg:20282776"/>
<keyword evidence="1" id="KW-1133">Transmembrane helix</keyword>
<dbReference type="EMBL" id="KF771238">
    <property type="protein sequence ID" value="AHI60681.1"/>
    <property type="molecule type" value="Genomic_DNA"/>
</dbReference>
<dbReference type="Proteomes" id="UP000028462">
    <property type="component" value="Segment"/>
</dbReference>
<keyword evidence="1" id="KW-0472">Membrane</keyword>
<dbReference type="RefSeq" id="YP_009055399.1">
    <property type="nucleotide sequence ID" value="NC_024784.1"/>
</dbReference>
<reference evidence="2 3" key="1">
    <citation type="journal article" date="2014" name="PLoS ONE">
        <title>Four Escherichia coli O157:H7 Phages: A New Bacteriophage Genus and Taxonomic Classification of T1-Like Phages.</title>
        <authorList>
            <person name="Niu Y.D."/>
            <person name="McAllister T.A."/>
            <person name="Nash J.H."/>
            <person name="Kropinski A.M."/>
            <person name="Stanford K."/>
        </authorList>
    </citation>
    <scope>NUCLEOTIDE SEQUENCE [LARGE SCALE GENOMIC DNA]</scope>
</reference>
<evidence type="ECO:0000313" key="2">
    <source>
        <dbReference type="EMBL" id="AHI60681.1"/>
    </source>
</evidence>
<keyword evidence="1" id="KW-0812">Transmembrane</keyword>
<feature type="transmembrane region" description="Helical" evidence="1">
    <location>
        <begin position="21"/>
        <end position="39"/>
    </location>
</feature>